<dbReference type="GO" id="GO:0005829">
    <property type="term" value="C:cytosol"/>
    <property type="evidence" value="ECO:0007669"/>
    <property type="project" value="TreeGrafter"/>
</dbReference>
<dbReference type="Proteomes" id="UP000398389">
    <property type="component" value="Unassembled WGS sequence"/>
</dbReference>
<dbReference type="GO" id="GO:0050354">
    <property type="term" value="F:triokinase activity"/>
    <property type="evidence" value="ECO:0007669"/>
    <property type="project" value="UniProtKB-EC"/>
</dbReference>
<evidence type="ECO:0000256" key="9">
    <source>
        <dbReference type="ARBA" id="ARBA00047974"/>
    </source>
</evidence>
<dbReference type="EMBL" id="CABVLU010000002">
    <property type="protein sequence ID" value="VVT50890.1"/>
    <property type="molecule type" value="Genomic_DNA"/>
</dbReference>
<evidence type="ECO:0000256" key="3">
    <source>
        <dbReference type="ARBA" id="ARBA00008757"/>
    </source>
</evidence>
<evidence type="ECO:0000259" key="14">
    <source>
        <dbReference type="PROSITE" id="PS51481"/>
    </source>
</evidence>
<feature type="binding site" evidence="12">
    <location>
        <position position="107"/>
    </location>
    <ligand>
        <name>substrate</name>
    </ligand>
</feature>
<dbReference type="PROSITE" id="PS51481">
    <property type="entry name" value="DHAK"/>
    <property type="match status" value="1"/>
</dbReference>
<dbReference type="PANTHER" id="PTHR28629:SF14">
    <property type="entry name" value="DIHYDROXYACETONE KINASE 1"/>
    <property type="match status" value="1"/>
</dbReference>
<dbReference type="OrthoDB" id="1724672at2759"/>
<feature type="binding site" evidence="12">
    <location>
        <position position="112"/>
    </location>
    <ligand>
        <name>substrate</name>
    </ligand>
</feature>
<dbReference type="InterPro" id="IPR004007">
    <property type="entry name" value="DhaL_dom"/>
</dbReference>
<evidence type="ECO:0000256" key="2">
    <source>
        <dbReference type="ARBA" id="ARBA00004778"/>
    </source>
</evidence>
<keyword evidence="4" id="KW-0808">Transferase</keyword>
<dbReference type="Gene3D" id="1.25.40.340">
    <property type="match status" value="1"/>
</dbReference>
<evidence type="ECO:0000256" key="6">
    <source>
        <dbReference type="ARBA" id="ARBA00022777"/>
    </source>
</evidence>
<dbReference type="InterPro" id="IPR050861">
    <property type="entry name" value="Dihydroxyacetone_Kinase"/>
</dbReference>
<organism evidence="15 16">
    <name type="scientific">Magnusiomyces paraingens</name>
    <dbReference type="NCBI Taxonomy" id="2606893"/>
    <lineage>
        <taxon>Eukaryota</taxon>
        <taxon>Fungi</taxon>
        <taxon>Dikarya</taxon>
        <taxon>Ascomycota</taxon>
        <taxon>Saccharomycotina</taxon>
        <taxon>Dipodascomycetes</taxon>
        <taxon>Dipodascales</taxon>
        <taxon>Dipodascaceae</taxon>
        <taxon>Magnusiomyces</taxon>
    </lineage>
</organism>
<protein>
    <recommendedName>
        <fullName evidence="17">Dihydroxyacetone kinase</fullName>
    </recommendedName>
</protein>
<name>A0A5E8BH56_9ASCO</name>
<evidence type="ECO:0000256" key="4">
    <source>
        <dbReference type="ARBA" id="ARBA00022679"/>
    </source>
</evidence>
<dbReference type="RefSeq" id="XP_031853523.1">
    <property type="nucleotide sequence ID" value="XM_031997632.1"/>
</dbReference>
<evidence type="ECO:0000313" key="15">
    <source>
        <dbReference type="EMBL" id="VVT50890.1"/>
    </source>
</evidence>
<dbReference type="PANTHER" id="PTHR28629">
    <property type="entry name" value="TRIOKINASE/FMN CYCLASE"/>
    <property type="match status" value="1"/>
</dbReference>
<feature type="domain" description="DhaK" evidence="14">
    <location>
        <begin position="8"/>
        <end position="362"/>
    </location>
</feature>
<dbReference type="GeneID" id="43581732"/>
<sequence length="636" mass="66487">MKQFPYDSTTDVVLPALKSLVRSNPNLTLLEREKVVVRSADTYNERKVTLISGGGSGHEPTHAGLVGPGLLDAAVCGQVFASPSTKQVLAGIEALVPSSLGTLVVVKNYTGDVINFGLAAERAQSNGRKVRVVVVQDDVAVGRKKGGLVGRRGLAGTVLVHKIAGAAAQRSGKEPEKYTLDAVANVAQSVADNLVTVAASLEHCNVPGRAFSTSLGAQEMEIGMGIHNEPGAKKLESIPTVKELITKELLPLLLNPKDEDRAFVPFENSNKIVLLVNNLGGLSNLETHYIANAAVSALKSQYKITPARVLVGTFITALNGPGFSLTLLNASRASLELHAHVPSLVGISITDLLDELAIAPGWSVLPLLSDSAKYAADGTESNVQPQASLPEREAASVVVKTQNAAAIIKAGLKSVVKVEPQVTKYDTVAGDGDCGETLVNGAIGIMRGLGEDSAKDLATVGIVKDEAEEDPIPVDKIRLDNAVETITDIASIVEDYMGGTSGGLYAIYLHALARGLAKAATSATDMSIPLLVKATKDALSALQKYTRAAPGDRTLMDALVPFVKTLAETESLEKAVAAAQEGADSTRKLEAKFGRASYVAKEELAQFDKEGGLPDPGAFGLAALLQGLLSGYKNSI</sequence>
<keyword evidence="7" id="KW-0319">Glycerol metabolism</keyword>
<feature type="active site" description="Tele-hemiaminal-histidine intermediate" evidence="11">
    <location>
        <position position="227"/>
    </location>
</feature>
<dbReference type="Gene3D" id="3.40.50.10440">
    <property type="entry name" value="Dihydroxyacetone kinase, domain 1"/>
    <property type="match status" value="1"/>
</dbReference>
<dbReference type="GO" id="GO:0019588">
    <property type="term" value="P:anaerobic glycerol catabolic process"/>
    <property type="evidence" value="ECO:0007669"/>
    <property type="project" value="UniProtKB-UniPathway"/>
</dbReference>
<dbReference type="GO" id="GO:0005524">
    <property type="term" value="F:ATP binding"/>
    <property type="evidence" value="ECO:0007669"/>
    <property type="project" value="UniProtKB-KW"/>
</dbReference>
<dbReference type="FunFam" id="3.40.50.10440:FF:000001">
    <property type="entry name" value="Dihydroxyacetone kinase, DhaK subunit"/>
    <property type="match status" value="1"/>
</dbReference>
<dbReference type="Gene3D" id="3.30.1180.20">
    <property type="entry name" value="Dihydroxyacetone kinase, domain 2"/>
    <property type="match status" value="1"/>
</dbReference>
<dbReference type="InterPro" id="IPR012734">
    <property type="entry name" value="DhaK_ATP"/>
</dbReference>
<dbReference type="InterPro" id="IPR004006">
    <property type="entry name" value="DhaK_dom"/>
</dbReference>
<dbReference type="UniPathway" id="UPA00617">
    <property type="reaction ID" value="UER00669"/>
</dbReference>
<dbReference type="SUPFAM" id="SSF101473">
    <property type="entry name" value="DhaL-like"/>
    <property type="match status" value="1"/>
</dbReference>
<dbReference type="SMART" id="SM01120">
    <property type="entry name" value="Dak2"/>
    <property type="match status" value="1"/>
</dbReference>
<keyword evidence="16" id="KW-1185">Reference proteome</keyword>
<dbReference type="InterPro" id="IPR036117">
    <property type="entry name" value="DhaL_dom_sf"/>
</dbReference>
<dbReference type="PROSITE" id="PS51480">
    <property type="entry name" value="DHAL"/>
    <property type="match status" value="1"/>
</dbReference>
<comment type="pathway">
    <text evidence="2">Polyol metabolism; glycerol fermentation; glycerone phosphate from glycerol (oxidative route): step 2/2.</text>
</comment>
<evidence type="ECO:0000256" key="5">
    <source>
        <dbReference type="ARBA" id="ARBA00022741"/>
    </source>
</evidence>
<dbReference type="Pfam" id="PF02734">
    <property type="entry name" value="Dak2"/>
    <property type="match status" value="1"/>
</dbReference>
<dbReference type="SUPFAM" id="SSF82549">
    <property type="entry name" value="DAK1/DegV-like"/>
    <property type="match status" value="1"/>
</dbReference>
<gene>
    <name evidence="15" type="ORF">SAPINGB_P002914</name>
</gene>
<keyword evidence="6" id="KW-0418">Kinase</keyword>
<dbReference type="FunFam" id="3.30.1180.20:FF:000001">
    <property type="entry name" value="Dihydroxyacetone kinase 1"/>
    <property type="match status" value="1"/>
</dbReference>
<evidence type="ECO:0000313" key="16">
    <source>
        <dbReference type="Proteomes" id="UP000398389"/>
    </source>
</evidence>
<reference evidence="15 16" key="1">
    <citation type="submission" date="2019-09" db="EMBL/GenBank/DDBJ databases">
        <authorList>
            <person name="Brejova B."/>
        </authorList>
    </citation>
    <scope>NUCLEOTIDE SEQUENCE [LARGE SCALE GENOMIC DNA]</scope>
</reference>
<comment type="similarity">
    <text evidence="3">Belongs to the dihydroxyacetone kinase (DAK) family.</text>
</comment>
<evidence type="ECO:0000259" key="13">
    <source>
        <dbReference type="PROSITE" id="PS51480"/>
    </source>
</evidence>
<evidence type="ECO:0000256" key="1">
    <source>
        <dbReference type="ARBA" id="ARBA00003264"/>
    </source>
</evidence>
<comment type="catalytic activity">
    <reaction evidence="10">
        <text>dihydroxyacetone + ATP = dihydroxyacetone phosphate + ADP + H(+)</text>
        <dbReference type="Rhea" id="RHEA:15773"/>
        <dbReference type="ChEBI" id="CHEBI:15378"/>
        <dbReference type="ChEBI" id="CHEBI:16016"/>
        <dbReference type="ChEBI" id="CHEBI:30616"/>
        <dbReference type="ChEBI" id="CHEBI:57642"/>
        <dbReference type="ChEBI" id="CHEBI:456216"/>
        <dbReference type="EC" id="2.7.1.29"/>
    </reaction>
</comment>
<keyword evidence="5" id="KW-0547">Nucleotide-binding</keyword>
<evidence type="ECO:0000256" key="11">
    <source>
        <dbReference type="PIRSR" id="PIRSR612734-1"/>
    </source>
</evidence>
<feature type="binding site" evidence="12">
    <location>
        <begin position="55"/>
        <end position="58"/>
    </location>
    <ligand>
        <name>substrate</name>
    </ligand>
</feature>
<dbReference type="NCBIfam" id="TIGR02361">
    <property type="entry name" value="dak_ATP"/>
    <property type="match status" value="1"/>
</dbReference>
<comment type="catalytic activity">
    <reaction evidence="9">
        <text>D-glyceraldehyde + ATP = D-glyceraldehyde 3-phosphate + ADP + H(+)</text>
        <dbReference type="Rhea" id="RHEA:13941"/>
        <dbReference type="ChEBI" id="CHEBI:15378"/>
        <dbReference type="ChEBI" id="CHEBI:17378"/>
        <dbReference type="ChEBI" id="CHEBI:30616"/>
        <dbReference type="ChEBI" id="CHEBI:59776"/>
        <dbReference type="ChEBI" id="CHEBI:456216"/>
        <dbReference type="EC" id="2.7.1.28"/>
    </reaction>
</comment>
<evidence type="ECO:0000256" key="10">
    <source>
        <dbReference type="ARBA" id="ARBA00048898"/>
    </source>
</evidence>
<keyword evidence="8" id="KW-0067">ATP-binding</keyword>
<evidence type="ECO:0000256" key="12">
    <source>
        <dbReference type="PIRSR" id="PIRSR612734-2"/>
    </source>
</evidence>
<comment type="function">
    <text evidence="1">Catalyzes both the phosphorylation of dihydroxyacetone and of glyceraldehyde.</text>
</comment>
<evidence type="ECO:0000256" key="7">
    <source>
        <dbReference type="ARBA" id="ARBA00022798"/>
    </source>
</evidence>
<dbReference type="AlphaFoldDB" id="A0A5E8BH56"/>
<dbReference type="GO" id="GO:0004371">
    <property type="term" value="F:glycerone kinase activity"/>
    <property type="evidence" value="ECO:0007669"/>
    <property type="project" value="UniProtKB-EC"/>
</dbReference>
<dbReference type="Pfam" id="PF02733">
    <property type="entry name" value="Dak1"/>
    <property type="match status" value="1"/>
</dbReference>
<evidence type="ECO:0000256" key="8">
    <source>
        <dbReference type="ARBA" id="ARBA00022840"/>
    </source>
</evidence>
<accession>A0A5E8BH56</accession>
<proteinExistence type="inferred from homology"/>
<evidence type="ECO:0008006" key="17">
    <source>
        <dbReference type="Google" id="ProtNLM"/>
    </source>
</evidence>
<feature type="domain" description="DhaL" evidence="13">
    <location>
        <begin position="402"/>
        <end position="630"/>
    </location>
</feature>